<accession>A0A915PN64</accession>
<feature type="region of interest" description="Disordered" evidence="1">
    <location>
        <begin position="17"/>
        <end position="49"/>
    </location>
</feature>
<dbReference type="WBParaSite" id="sdigi.contig267.g6870.t1">
    <property type="protein sequence ID" value="sdigi.contig267.g6870.t1"/>
    <property type="gene ID" value="sdigi.contig267.g6870"/>
</dbReference>
<evidence type="ECO:0000313" key="3">
    <source>
        <dbReference type="WBParaSite" id="sdigi.contig267.g6870.t1"/>
    </source>
</evidence>
<keyword evidence="2" id="KW-1185">Reference proteome</keyword>
<evidence type="ECO:0000313" key="2">
    <source>
        <dbReference type="Proteomes" id="UP000887581"/>
    </source>
</evidence>
<dbReference type="AlphaFoldDB" id="A0A915PN64"/>
<evidence type="ECO:0000256" key="1">
    <source>
        <dbReference type="SAM" id="MobiDB-lite"/>
    </source>
</evidence>
<name>A0A915PN64_9BILA</name>
<protein>
    <submittedName>
        <fullName evidence="3">Uncharacterized protein</fullName>
    </submittedName>
</protein>
<sequence>MTESGVSPKLANLTVTTTAAALPPPPSETVEAGTVAGSATDPDHHSTPSMPLLNEINEHILKLCTATRTAAAAATALTASPTVSSATVTQDPSSALPLHVPVVGGNGCYSGPSSGTPLISPQLQSLLALQFVTSQLPLTESYRLPILTTPSHVISDIRWKSIYEAQVFSTAPIIDNDKQNTDMKQHAVVTNAGFTSKGIPASSAINLDTPPCTTSKTGMSLERLLDQTLKEPVLSVAKLLVTEFRREKELLLNQNGQLRRENALLRSALASSNVLVGLKGLTRGNVPIS</sequence>
<reference evidence="3" key="1">
    <citation type="submission" date="2022-11" db="UniProtKB">
        <authorList>
            <consortium name="WormBaseParasite"/>
        </authorList>
    </citation>
    <scope>IDENTIFICATION</scope>
</reference>
<dbReference type="Proteomes" id="UP000887581">
    <property type="component" value="Unplaced"/>
</dbReference>
<organism evidence="2 3">
    <name type="scientific">Setaria digitata</name>
    <dbReference type="NCBI Taxonomy" id="48799"/>
    <lineage>
        <taxon>Eukaryota</taxon>
        <taxon>Metazoa</taxon>
        <taxon>Ecdysozoa</taxon>
        <taxon>Nematoda</taxon>
        <taxon>Chromadorea</taxon>
        <taxon>Rhabditida</taxon>
        <taxon>Spirurina</taxon>
        <taxon>Spiruromorpha</taxon>
        <taxon>Filarioidea</taxon>
        <taxon>Setariidae</taxon>
        <taxon>Setaria</taxon>
    </lineage>
</organism>
<proteinExistence type="predicted"/>